<accession>A0A9W4XLZ7</accession>
<sequence>MHMHQHQHHVPNIGPPFGKSIKNMAEVAANPKAMDNEQATSYLNQFIGRNLRIHASDGRVFGGQLKCTDKDRNVILALTHEYRAPSAEMIKKTIEESGNPKAVVTWNSRFVGLVVIPGAHVRKIEFEENLMPGQKSSVTL</sequence>
<dbReference type="Gene3D" id="2.30.30.100">
    <property type="match status" value="1"/>
</dbReference>
<dbReference type="InterPro" id="IPR010920">
    <property type="entry name" value="LSM_dom_sf"/>
</dbReference>
<name>A0A9W4XLZ7_9PLEO</name>
<dbReference type="AlphaFoldDB" id="A0A9W4XLZ7"/>
<dbReference type="SUPFAM" id="SSF50182">
    <property type="entry name" value="Sm-like ribonucleoproteins"/>
    <property type="match status" value="1"/>
</dbReference>
<evidence type="ECO:0000313" key="3">
    <source>
        <dbReference type="Proteomes" id="UP001152607"/>
    </source>
</evidence>
<dbReference type="Pfam" id="PF01423">
    <property type="entry name" value="LSM"/>
    <property type="match status" value="1"/>
</dbReference>
<gene>
    <name evidence="2" type="ORF">PDIGIT_LOCUS2992</name>
</gene>
<evidence type="ECO:0000259" key="1">
    <source>
        <dbReference type="SMART" id="SM00651"/>
    </source>
</evidence>
<dbReference type="InterPro" id="IPR050914">
    <property type="entry name" value="snRNP_SmB/NAA38-like"/>
</dbReference>
<dbReference type="SMART" id="SM00651">
    <property type="entry name" value="Sm"/>
    <property type="match status" value="1"/>
</dbReference>
<comment type="caution">
    <text evidence="2">The sequence shown here is derived from an EMBL/GenBank/DDBJ whole genome shotgun (WGS) entry which is preliminary data.</text>
</comment>
<dbReference type="PANTHER" id="PTHR10701:SF5">
    <property type="entry name" value="N-ALPHA-ACETYLTRANSFERASE 38, NATC AUXILIARY SUBUNIT"/>
    <property type="match status" value="1"/>
</dbReference>
<organism evidence="2 3">
    <name type="scientific">Periconia digitata</name>
    <dbReference type="NCBI Taxonomy" id="1303443"/>
    <lineage>
        <taxon>Eukaryota</taxon>
        <taxon>Fungi</taxon>
        <taxon>Dikarya</taxon>
        <taxon>Ascomycota</taxon>
        <taxon>Pezizomycotina</taxon>
        <taxon>Dothideomycetes</taxon>
        <taxon>Pleosporomycetidae</taxon>
        <taxon>Pleosporales</taxon>
        <taxon>Massarineae</taxon>
        <taxon>Periconiaceae</taxon>
        <taxon>Periconia</taxon>
    </lineage>
</organism>
<dbReference type="EMBL" id="CAOQHR010000002">
    <property type="protein sequence ID" value="CAI6305160.1"/>
    <property type="molecule type" value="Genomic_DNA"/>
</dbReference>
<dbReference type="InterPro" id="IPR001163">
    <property type="entry name" value="Sm_dom_euk/arc"/>
</dbReference>
<dbReference type="GO" id="GO:0031417">
    <property type="term" value="C:NatC complex"/>
    <property type="evidence" value="ECO:0007669"/>
    <property type="project" value="InterPro"/>
</dbReference>
<dbReference type="Proteomes" id="UP001152607">
    <property type="component" value="Unassembled WGS sequence"/>
</dbReference>
<evidence type="ECO:0000313" key="2">
    <source>
        <dbReference type="EMBL" id="CAI6305160.1"/>
    </source>
</evidence>
<protein>
    <recommendedName>
        <fullName evidence="1">Sm domain-containing protein</fullName>
    </recommendedName>
</protein>
<feature type="domain" description="Sm" evidence="1">
    <location>
        <begin position="41"/>
        <end position="126"/>
    </location>
</feature>
<proteinExistence type="predicted"/>
<dbReference type="InterPro" id="IPR034110">
    <property type="entry name" value="LSMD1_Sm"/>
</dbReference>
<dbReference type="OrthoDB" id="368909at2759"/>
<dbReference type="PANTHER" id="PTHR10701">
    <property type="entry name" value="SMALL NUCLEAR RIBONUCLEOPROTEIN-ASSOCIATED PROTEIN B AND N"/>
    <property type="match status" value="1"/>
</dbReference>
<keyword evidence="3" id="KW-1185">Reference proteome</keyword>
<dbReference type="CDD" id="cd06168">
    <property type="entry name" value="LSMD1"/>
    <property type="match status" value="1"/>
</dbReference>
<reference evidence="2" key="1">
    <citation type="submission" date="2023-01" db="EMBL/GenBank/DDBJ databases">
        <authorList>
            <person name="Van Ghelder C."/>
            <person name="Rancurel C."/>
        </authorList>
    </citation>
    <scope>NUCLEOTIDE SEQUENCE</scope>
    <source>
        <strain evidence="2">CNCM I-4278</strain>
    </source>
</reference>